<reference evidence="2" key="1">
    <citation type="journal article" date="2023" name="G3 (Bethesda)">
        <title>Whole genome assembly and annotation of the endangered Caribbean coral Acropora cervicornis.</title>
        <authorList>
            <person name="Selwyn J.D."/>
            <person name="Vollmer S.V."/>
        </authorList>
    </citation>
    <scope>NUCLEOTIDE SEQUENCE</scope>
    <source>
        <strain evidence="2">K2</strain>
    </source>
</reference>
<dbReference type="EMBL" id="JARQWQ010000180">
    <property type="protein sequence ID" value="KAK2547519.1"/>
    <property type="molecule type" value="Genomic_DNA"/>
</dbReference>
<protein>
    <submittedName>
        <fullName evidence="2">Uncharacterized protein</fullName>
    </submittedName>
</protein>
<gene>
    <name evidence="2" type="ORF">P5673_032480</name>
</gene>
<feature type="compositionally biased region" description="Basic and acidic residues" evidence="1">
    <location>
        <begin position="1"/>
        <end position="21"/>
    </location>
</feature>
<keyword evidence="3" id="KW-1185">Reference proteome</keyword>
<reference evidence="2" key="2">
    <citation type="journal article" date="2023" name="Science">
        <title>Genomic signatures of disease resistance in endangered staghorn corals.</title>
        <authorList>
            <person name="Vollmer S.V."/>
            <person name="Selwyn J.D."/>
            <person name="Despard B.A."/>
            <person name="Roesel C.L."/>
        </authorList>
    </citation>
    <scope>NUCLEOTIDE SEQUENCE</scope>
    <source>
        <strain evidence="2">K2</strain>
    </source>
</reference>
<feature type="region of interest" description="Disordered" evidence="1">
    <location>
        <begin position="256"/>
        <end position="297"/>
    </location>
</feature>
<feature type="compositionally biased region" description="Polar residues" evidence="1">
    <location>
        <begin position="280"/>
        <end position="289"/>
    </location>
</feature>
<feature type="compositionally biased region" description="Basic and acidic residues" evidence="1">
    <location>
        <begin position="256"/>
        <end position="279"/>
    </location>
</feature>
<evidence type="ECO:0000256" key="1">
    <source>
        <dbReference type="SAM" id="MobiDB-lite"/>
    </source>
</evidence>
<dbReference type="Proteomes" id="UP001249851">
    <property type="component" value="Unassembled WGS sequence"/>
</dbReference>
<dbReference type="AlphaFoldDB" id="A0AAD9URR2"/>
<organism evidence="2 3">
    <name type="scientific">Acropora cervicornis</name>
    <name type="common">Staghorn coral</name>
    <dbReference type="NCBI Taxonomy" id="6130"/>
    <lineage>
        <taxon>Eukaryota</taxon>
        <taxon>Metazoa</taxon>
        <taxon>Cnidaria</taxon>
        <taxon>Anthozoa</taxon>
        <taxon>Hexacorallia</taxon>
        <taxon>Scleractinia</taxon>
        <taxon>Astrocoeniina</taxon>
        <taxon>Acroporidae</taxon>
        <taxon>Acropora</taxon>
    </lineage>
</organism>
<comment type="caution">
    <text evidence="2">The sequence shown here is derived from an EMBL/GenBank/DDBJ whole genome shotgun (WGS) entry which is preliminary data.</text>
</comment>
<evidence type="ECO:0000313" key="3">
    <source>
        <dbReference type="Proteomes" id="UP001249851"/>
    </source>
</evidence>
<feature type="region of interest" description="Disordered" evidence="1">
    <location>
        <begin position="1"/>
        <end position="22"/>
    </location>
</feature>
<proteinExistence type="predicted"/>
<name>A0AAD9URR2_ACRCE</name>
<sequence length="297" mass="34041">MHTLRERQKLQRELEEVEKGKTGLSSRLELLDARTKVRQAEIELLAEQSVEDEMKDGKNEYLEEYYSKGQPCNEPLPAPSANGEGRSSVLSQQFDAWTTIAQAIKQGPSLPKVELMKFSGDPLDTEFKTNLTDNIESQVSDEFQRLTPLLAQFEAHVRRLEIQVRKADASSLMEIVRRLEDARRVLTIMGCNYMNRLDNEDVLVMLMRNLHEESLKNKWVDRAGDLIARKGQAEYADVFEFARRVAERINNRYGHEPKVFSSNETDKRESSKGKSDCRSRVTTLATGSDRNQRSLDS</sequence>
<evidence type="ECO:0000313" key="2">
    <source>
        <dbReference type="EMBL" id="KAK2547519.1"/>
    </source>
</evidence>
<accession>A0AAD9URR2</accession>